<dbReference type="AlphaFoldDB" id="A0A7J7MUX5"/>
<evidence type="ECO:0000259" key="10">
    <source>
        <dbReference type="SMART" id="SM00479"/>
    </source>
</evidence>
<sequence>MTQVNAWGNVVYDEYVRPIERVVDFRTEISGIRPRDLRKAKDFRVAQKEVADMIKGRLLVGHALRNDLRALLLSHPKYDVRDTAEYRLFLKGGRRRSLRGLASEFLGVKIQHGEHCPIEDARAAMLLYQRHKKEWEKGIDGQLLCGDIILRGNHEFHYSVEYNGKLLCISKEGG</sequence>
<comment type="subcellular location">
    <subcellularLocation>
        <location evidence="1">Nucleus</location>
    </subcellularLocation>
</comment>
<dbReference type="InterPro" id="IPR036397">
    <property type="entry name" value="RNaseH_sf"/>
</dbReference>
<evidence type="ECO:0000256" key="8">
    <source>
        <dbReference type="ARBA" id="ARBA00023242"/>
    </source>
</evidence>
<dbReference type="InterPro" id="IPR012337">
    <property type="entry name" value="RNaseH-like_sf"/>
</dbReference>
<evidence type="ECO:0000256" key="7">
    <source>
        <dbReference type="ARBA" id="ARBA00022839"/>
    </source>
</evidence>
<feature type="domain" description="Exonuclease" evidence="10">
    <location>
        <begin position="1"/>
        <end position="137"/>
    </location>
</feature>
<name>A0A7J7MUX5_9MAGN</name>
<evidence type="ECO:0000256" key="3">
    <source>
        <dbReference type="ARBA" id="ARBA00016937"/>
    </source>
</evidence>
<dbReference type="SUPFAM" id="SSF53098">
    <property type="entry name" value="Ribonuclease H-like"/>
    <property type="match status" value="1"/>
</dbReference>
<accession>A0A7J7MUX5</accession>
<evidence type="ECO:0000256" key="6">
    <source>
        <dbReference type="ARBA" id="ARBA00022801"/>
    </source>
</evidence>
<dbReference type="InterPro" id="IPR047021">
    <property type="entry name" value="REXO1/3/4-like"/>
</dbReference>
<dbReference type="CDD" id="cd06144">
    <property type="entry name" value="REX4_like"/>
    <property type="match status" value="1"/>
</dbReference>
<dbReference type="Proteomes" id="UP000541444">
    <property type="component" value="Unassembled WGS sequence"/>
</dbReference>
<evidence type="ECO:0000256" key="2">
    <source>
        <dbReference type="ARBA" id="ARBA00010489"/>
    </source>
</evidence>
<comment type="similarity">
    <text evidence="2">Belongs to the REXO4 family.</text>
</comment>
<evidence type="ECO:0000256" key="5">
    <source>
        <dbReference type="ARBA" id="ARBA00022722"/>
    </source>
</evidence>
<evidence type="ECO:0000256" key="9">
    <source>
        <dbReference type="ARBA" id="ARBA00025599"/>
    </source>
</evidence>
<keyword evidence="4" id="KW-0698">rRNA processing</keyword>
<proteinExistence type="inferred from homology"/>
<dbReference type="GO" id="GO:0006364">
    <property type="term" value="P:rRNA processing"/>
    <property type="evidence" value="ECO:0007669"/>
    <property type="project" value="UniProtKB-KW"/>
</dbReference>
<dbReference type="GO" id="GO:0003676">
    <property type="term" value="F:nucleic acid binding"/>
    <property type="evidence" value="ECO:0007669"/>
    <property type="project" value="InterPro"/>
</dbReference>
<dbReference type="InterPro" id="IPR013520">
    <property type="entry name" value="Ribonucl_H"/>
</dbReference>
<comment type="function">
    <text evidence="9">Exoribonuclease involved in ribosome biosynthesis. Involved in the processing of ITS1, the internal transcribed spacer localized between the 18S and 5.8S rRNAs.</text>
</comment>
<evidence type="ECO:0000313" key="12">
    <source>
        <dbReference type="Proteomes" id="UP000541444"/>
    </source>
</evidence>
<dbReference type="EMBL" id="JACGCM010001221">
    <property type="protein sequence ID" value="KAF6158488.1"/>
    <property type="molecule type" value="Genomic_DNA"/>
</dbReference>
<keyword evidence="5" id="KW-0540">Nuclease</keyword>
<dbReference type="InterPro" id="IPR037431">
    <property type="entry name" value="REX4_DEDDh_dom"/>
</dbReference>
<dbReference type="OrthoDB" id="16516at2759"/>
<keyword evidence="12" id="KW-1185">Reference proteome</keyword>
<gene>
    <name evidence="11" type="ORF">GIB67_022085</name>
</gene>
<dbReference type="PANTHER" id="PTHR12801:SF45">
    <property type="entry name" value="RNA EXONUCLEASE 4"/>
    <property type="match status" value="1"/>
</dbReference>
<keyword evidence="8" id="KW-0539">Nucleus</keyword>
<dbReference type="GO" id="GO:0005634">
    <property type="term" value="C:nucleus"/>
    <property type="evidence" value="ECO:0007669"/>
    <property type="project" value="UniProtKB-SubCell"/>
</dbReference>
<keyword evidence="7" id="KW-0269">Exonuclease</keyword>
<evidence type="ECO:0000256" key="1">
    <source>
        <dbReference type="ARBA" id="ARBA00004123"/>
    </source>
</evidence>
<dbReference type="SMART" id="SM00479">
    <property type="entry name" value="EXOIII"/>
    <property type="match status" value="1"/>
</dbReference>
<dbReference type="PANTHER" id="PTHR12801">
    <property type="entry name" value="RNA EXONUCLEASE REXO1 / RECO3 FAMILY MEMBER-RELATED"/>
    <property type="match status" value="1"/>
</dbReference>
<protein>
    <recommendedName>
        <fullName evidence="3">RNA exonuclease 4</fullName>
    </recommendedName>
</protein>
<dbReference type="Pfam" id="PF00929">
    <property type="entry name" value="RNase_T"/>
    <property type="match status" value="1"/>
</dbReference>
<dbReference type="Gene3D" id="3.30.420.10">
    <property type="entry name" value="Ribonuclease H-like superfamily/Ribonuclease H"/>
    <property type="match status" value="1"/>
</dbReference>
<evidence type="ECO:0000313" key="11">
    <source>
        <dbReference type="EMBL" id="KAF6158488.1"/>
    </source>
</evidence>
<evidence type="ECO:0000256" key="4">
    <source>
        <dbReference type="ARBA" id="ARBA00022552"/>
    </source>
</evidence>
<comment type="caution">
    <text evidence="11">The sequence shown here is derived from an EMBL/GenBank/DDBJ whole genome shotgun (WGS) entry which is preliminary data.</text>
</comment>
<reference evidence="11 12" key="1">
    <citation type="journal article" date="2020" name="IScience">
        <title>Genome Sequencing of the Endangered Kingdonia uniflora (Circaeasteraceae, Ranunculales) Reveals Potential Mechanisms of Evolutionary Specialization.</title>
        <authorList>
            <person name="Sun Y."/>
            <person name="Deng T."/>
            <person name="Zhang A."/>
            <person name="Moore M.J."/>
            <person name="Landis J.B."/>
            <person name="Lin N."/>
            <person name="Zhang H."/>
            <person name="Zhang X."/>
            <person name="Huang J."/>
            <person name="Zhang X."/>
            <person name="Sun H."/>
            <person name="Wang H."/>
        </authorList>
    </citation>
    <scope>NUCLEOTIDE SEQUENCE [LARGE SCALE GENOMIC DNA]</scope>
    <source>
        <strain evidence="11">TB1705</strain>
        <tissue evidence="11">Leaf</tissue>
    </source>
</reference>
<organism evidence="11 12">
    <name type="scientific">Kingdonia uniflora</name>
    <dbReference type="NCBI Taxonomy" id="39325"/>
    <lineage>
        <taxon>Eukaryota</taxon>
        <taxon>Viridiplantae</taxon>
        <taxon>Streptophyta</taxon>
        <taxon>Embryophyta</taxon>
        <taxon>Tracheophyta</taxon>
        <taxon>Spermatophyta</taxon>
        <taxon>Magnoliopsida</taxon>
        <taxon>Ranunculales</taxon>
        <taxon>Circaeasteraceae</taxon>
        <taxon>Kingdonia</taxon>
    </lineage>
</organism>
<dbReference type="GO" id="GO:0008408">
    <property type="term" value="F:3'-5' exonuclease activity"/>
    <property type="evidence" value="ECO:0007669"/>
    <property type="project" value="InterPro"/>
</dbReference>
<keyword evidence="6" id="KW-0378">Hydrolase</keyword>